<protein>
    <submittedName>
        <fullName evidence="1">Uncharacterized protein</fullName>
    </submittedName>
</protein>
<name>A0A1Y2CTM9_9FUNG</name>
<accession>A0A1Y2CTM9</accession>
<dbReference type="Proteomes" id="UP000193642">
    <property type="component" value="Unassembled WGS sequence"/>
</dbReference>
<evidence type="ECO:0000313" key="2">
    <source>
        <dbReference type="Proteomes" id="UP000193642"/>
    </source>
</evidence>
<keyword evidence="2" id="KW-1185">Reference proteome</keyword>
<comment type="caution">
    <text evidence="1">The sequence shown here is derived from an EMBL/GenBank/DDBJ whole genome shotgun (WGS) entry which is preliminary data.</text>
</comment>
<dbReference type="AlphaFoldDB" id="A0A1Y2CTM9"/>
<dbReference type="EMBL" id="MCGO01000007">
    <property type="protein sequence ID" value="ORY50342.1"/>
    <property type="molecule type" value="Genomic_DNA"/>
</dbReference>
<evidence type="ECO:0000313" key="1">
    <source>
        <dbReference type="EMBL" id="ORY50342.1"/>
    </source>
</evidence>
<proteinExistence type="predicted"/>
<organism evidence="1 2">
    <name type="scientific">Rhizoclosmatium globosum</name>
    <dbReference type="NCBI Taxonomy" id="329046"/>
    <lineage>
        <taxon>Eukaryota</taxon>
        <taxon>Fungi</taxon>
        <taxon>Fungi incertae sedis</taxon>
        <taxon>Chytridiomycota</taxon>
        <taxon>Chytridiomycota incertae sedis</taxon>
        <taxon>Chytridiomycetes</taxon>
        <taxon>Chytridiales</taxon>
        <taxon>Chytriomycetaceae</taxon>
        <taxon>Rhizoclosmatium</taxon>
    </lineage>
</organism>
<reference evidence="1 2" key="1">
    <citation type="submission" date="2016-07" db="EMBL/GenBank/DDBJ databases">
        <title>Pervasive Adenine N6-methylation of Active Genes in Fungi.</title>
        <authorList>
            <consortium name="DOE Joint Genome Institute"/>
            <person name="Mondo S.J."/>
            <person name="Dannebaum R.O."/>
            <person name="Kuo R.C."/>
            <person name="Labutti K."/>
            <person name="Haridas S."/>
            <person name="Kuo A."/>
            <person name="Salamov A."/>
            <person name="Ahrendt S.R."/>
            <person name="Lipzen A."/>
            <person name="Sullivan W."/>
            <person name="Andreopoulos W.B."/>
            <person name="Clum A."/>
            <person name="Lindquist E."/>
            <person name="Daum C."/>
            <person name="Ramamoorthy G.K."/>
            <person name="Gryganskyi A."/>
            <person name="Culley D."/>
            <person name="Magnuson J.K."/>
            <person name="James T.Y."/>
            <person name="O'Malley M.A."/>
            <person name="Stajich J.E."/>
            <person name="Spatafora J.W."/>
            <person name="Visel A."/>
            <person name="Grigoriev I.V."/>
        </authorList>
    </citation>
    <scope>NUCLEOTIDE SEQUENCE [LARGE SCALE GENOMIC DNA]</scope>
    <source>
        <strain evidence="1 2">JEL800</strain>
    </source>
</reference>
<gene>
    <name evidence="1" type="ORF">BCR33DRAFT_713155</name>
</gene>
<sequence length="214" mass="23595">MSEQGPLLPTTSLSKQSSSYKLYPRITPLILVASNDTPRRLIMAPTQNTDASAIEILSETHSAIHTLFSAFEPVNPDRLVYALCGLLFSHTNPAPFGGSKRHPGFTEFEGGSVEELVAWMIIGAYRLYWSRRGREAVECFVENVNRVLEECERGGSRKGCVDEWVLAGMRKCGHLGGGFEGVLPEGLRDVRGREEAGEEEEGVVLFTHLVRGCL</sequence>
<dbReference type="OrthoDB" id="2109520at2759"/>